<proteinExistence type="predicted"/>
<evidence type="ECO:0000313" key="3">
    <source>
        <dbReference type="Proteomes" id="UP000176914"/>
    </source>
</evidence>
<evidence type="ECO:0008006" key="4">
    <source>
        <dbReference type="Google" id="ProtNLM"/>
    </source>
</evidence>
<dbReference type="InterPro" id="IPR035093">
    <property type="entry name" value="RelE/ParE_toxin_dom_sf"/>
</dbReference>
<evidence type="ECO:0000256" key="1">
    <source>
        <dbReference type="ARBA" id="ARBA00022649"/>
    </source>
</evidence>
<name>A0A1F6E9P2_9BACT</name>
<dbReference type="EMBL" id="MFLL01000004">
    <property type="protein sequence ID" value="OGG70378.1"/>
    <property type="molecule type" value="Genomic_DNA"/>
</dbReference>
<dbReference type="SUPFAM" id="SSF143011">
    <property type="entry name" value="RelE-like"/>
    <property type="match status" value="1"/>
</dbReference>
<dbReference type="AlphaFoldDB" id="A0A1F6E9P2"/>
<dbReference type="NCBIfam" id="TIGR02385">
    <property type="entry name" value="RelE_StbE"/>
    <property type="match status" value="1"/>
</dbReference>
<reference evidence="2 3" key="1">
    <citation type="journal article" date="2016" name="Nat. Commun.">
        <title>Thousands of microbial genomes shed light on interconnected biogeochemical processes in an aquifer system.</title>
        <authorList>
            <person name="Anantharaman K."/>
            <person name="Brown C.T."/>
            <person name="Hug L.A."/>
            <person name="Sharon I."/>
            <person name="Castelle C.J."/>
            <person name="Probst A.J."/>
            <person name="Thomas B.C."/>
            <person name="Singh A."/>
            <person name="Wilkins M.J."/>
            <person name="Karaoz U."/>
            <person name="Brodie E.L."/>
            <person name="Williams K.H."/>
            <person name="Hubbard S.S."/>
            <person name="Banfield J.F."/>
        </authorList>
    </citation>
    <scope>NUCLEOTIDE SEQUENCE [LARGE SCALE GENOMIC DNA]</scope>
</reference>
<sequence length="87" mass="10180">MHQIFGSSFKKKTAKLPKKIRQALADRLRLFVDNPFDPILNNHKLHGVRRHQRSINVTGDWRLVYEQVDSDTIRLIDIDTHANLYGT</sequence>
<accession>A0A1F6E9P2</accession>
<evidence type="ECO:0000313" key="2">
    <source>
        <dbReference type="EMBL" id="OGG70378.1"/>
    </source>
</evidence>
<dbReference type="InterPro" id="IPR004386">
    <property type="entry name" value="Toxin_YafQ-like"/>
</dbReference>
<keyword evidence="1" id="KW-1277">Toxin-antitoxin system</keyword>
<dbReference type="Pfam" id="PF15738">
    <property type="entry name" value="YafQ_toxin"/>
    <property type="match status" value="1"/>
</dbReference>
<organism evidence="2 3">
    <name type="scientific">Candidatus Kaiserbacteria bacterium RIFCSPHIGHO2_02_FULL_55_25</name>
    <dbReference type="NCBI Taxonomy" id="1798498"/>
    <lineage>
        <taxon>Bacteria</taxon>
        <taxon>Candidatus Kaiseribacteriota</taxon>
    </lineage>
</organism>
<dbReference type="Gene3D" id="3.30.2310.20">
    <property type="entry name" value="RelE-like"/>
    <property type="match status" value="1"/>
</dbReference>
<gene>
    <name evidence="2" type="ORF">A3C20_01790</name>
</gene>
<comment type="caution">
    <text evidence="2">The sequence shown here is derived from an EMBL/GenBank/DDBJ whole genome shotgun (WGS) entry which is preliminary data.</text>
</comment>
<dbReference type="Proteomes" id="UP000176914">
    <property type="component" value="Unassembled WGS sequence"/>
</dbReference>
<dbReference type="InterPro" id="IPR007712">
    <property type="entry name" value="RelE/ParE_toxin"/>
</dbReference>
<protein>
    <recommendedName>
        <fullName evidence="4">Addiction module toxin RelE</fullName>
    </recommendedName>
</protein>